<dbReference type="EMBL" id="BSXT01001233">
    <property type="protein sequence ID" value="GMF40245.1"/>
    <property type="molecule type" value="Genomic_DNA"/>
</dbReference>
<name>A0A9W7CVI8_9STRA</name>
<accession>A0A9W7CVI8</accession>
<evidence type="ECO:0000256" key="1">
    <source>
        <dbReference type="SAM" id="MobiDB-lite"/>
    </source>
</evidence>
<comment type="caution">
    <text evidence="2">The sequence shown here is derived from an EMBL/GenBank/DDBJ whole genome shotgun (WGS) entry which is preliminary data.</text>
</comment>
<feature type="region of interest" description="Disordered" evidence="1">
    <location>
        <begin position="28"/>
        <end position="87"/>
    </location>
</feature>
<evidence type="ECO:0000313" key="3">
    <source>
        <dbReference type="Proteomes" id="UP001165121"/>
    </source>
</evidence>
<dbReference type="AlphaFoldDB" id="A0A9W7CVI8"/>
<proteinExistence type="predicted"/>
<dbReference type="Proteomes" id="UP001165121">
    <property type="component" value="Unassembled WGS sequence"/>
</dbReference>
<sequence length="87" mass="9410">MASCLCRGDTRLGLRWIEMVDLKAMDSATPDLNVMSNASGGGPKPSSQSKPRRSIGSALSKESITSSRRSSNLRVPTWHHNDLRLGA</sequence>
<protein>
    <submittedName>
        <fullName evidence="2">Unnamed protein product</fullName>
    </submittedName>
</protein>
<reference evidence="2" key="1">
    <citation type="submission" date="2023-04" db="EMBL/GenBank/DDBJ databases">
        <title>Phytophthora fragariaefolia NBRC 109709.</title>
        <authorList>
            <person name="Ichikawa N."/>
            <person name="Sato H."/>
            <person name="Tonouchi N."/>
        </authorList>
    </citation>
    <scope>NUCLEOTIDE SEQUENCE</scope>
    <source>
        <strain evidence="2">NBRC 109709</strain>
    </source>
</reference>
<feature type="compositionally biased region" description="Low complexity" evidence="1">
    <location>
        <begin position="60"/>
        <end position="74"/>
    </location>
</feature>
<organism evidence="2 3">
    <name type="scientific">Phytophthora fragariaefolia</name>
    <dbReference type="NCBI Taxonomy" id="1490495"/>
    <lineage>
        <taxon>Eukaryota</taxon>
        <taxon>Sar</taxon>
        <taxon>Stramenopiles</taxon>
        <taxon>Oomycota</taxon>
        <taxon>Peronosporomycetes</taxon>
        <taxon>Peronosporales</taxon>
        <taxon>Peronosporaceae</taxon>
        <taxon>Phytophthora</taxon>
    </lineage>
</organism>
<gene>
    <name evidence="2" type="ORF">Pfra01_001227300</name>
</gene>
<keyword evidence="3" id="KW-1185">Reference proteome</keyword>
<evidence type="ECO:0000313" key="2">
    <source>
        <dbReference type="EMBL" id="GMF40245.1"/>
    </source>
</evidence>